<dbReference type="PANTHER" id="PTHR30231">
    <property type="entry name" value="DNA POLYMERASE III SUBUNIT EPSILON"/>
    <property type="match status" value="1"/>
</dbReference>
<reference evidence="2 3" key="1">
    <citation type="submission" date="2015-09" db="EMBL/GenBank/DDBJ databases">
        <authorList>
            <consortium name="Pathogen Informatics"/>
        </authorList>
    </citation>
    <scope>NUCLEOTIDE SEQUENCE [LARGE SCALE GENOMIC DNA]</scope>
    <source>
        <strain evidence="2 3">2789STDY5834856</strain>
    </source>
</reference>
<dbReference type="GO" id="GO:0003676">
    <property type="term" value="F:nucleic acid binding"/>
    <property type="evidence" value="ECO:0007669"/>
    <property type="project" value="InterPro"/>
</dbReference>
<dbReference type="OrthoDB" id="9776650at2"/>
<keyword evidence="2" id="KW-0540">Nuclease</keyword>
<sequence length="210" mass="23761">MKLLFFDTETTSVKPGNICQLSYITVDTSTKPQTTIGKNFFFTVDEMDEGAEAIHGFSLEKLYELSDGLEFFDQIQEFMKDFFDADFVIGHNVQFDVKFLKHEVDSLYQAGMIDTNWEPKRTFCTMAYYKPICNIPSANGNGIKNPKLSEVINFLGISDETIAAKADELFQGSGNYHDARFDTAAVYLLVIEGMKKKLIKPGFFSNQLNS</sequence>
<dbReference type="PANTHER" id="PTHR30231:SF41">
    <property type="entry name" value="DNA POLYMERASE III SUBUNIT EPSILON"/>
    <property type="match status" value="1"/>
</dbReference>
<dbReference type="InterPro" id="IPR012337">
    <property type="entry name" value="RNaseH-like_sf"/>
</dbReference>
<name>A0A174JPB0_9CLOT</name>
<dbReference type="SUPFAM" id="SSF53098">
    <property type="entry name" value="Ribonuclease H-like"/>
    <property type="match status" value="1"/>
</dbReference>
<keyword evidence="2" id="KW-0378">Hydrolase</keyword>
<dbReference type="InterPro" id="IPR013520">
    <property type="entry name" value="Ribonucl_H"/>
</dbReference>
<gene>
    <name evidence="2" type="ORF">ERS852471_02780</name>
</gene>
<dbReference type="RefSeq" id="WP_055267528.1">
    <property type="nucleotide sequence ID" value="NZ_CABIXQ010000022.1"/>
</dbReference>
<keyword evidence="2" id="KW-0269">Exonuclease</keyword>
<dbReference type="Pfam" id="PF00929">
    <property type="entry name" value="RNase_T"/>
    <property type="match status" value="1"/>
</dbReference>
<dbReference type="GO" id="GO:0045004">
    <property type="term" value="P:DNA replication proofreading"/>
    <property type="evidence" value="ECO:0007669"/>
    <property type="project" value="TreeGrafter"/>
</dbReference>
<dbReference type="EMBL" id="CYZX01000022">
    <property type="protein sequence ID" value="CUP00006.1"/>
    <property type="molecule type" value="Genomic_DNA"/>
</dbReference>
<dbReference type="AlphaFoldDB" id="A0A174JPB0"/>
<evidence type="ECO:0000313" key="2">
    <source>
        <dbReference type="EMBL" id="CUP00006.1"/>
    </source>
</evidence>
<dbReference type="Gene3D" id="3.30.420.10">
    <property type="entry name" value="Ribonuclease H-like superfamily/Ribonuclease H"/>
    <property type="match status" value="1"/>
</dbReference>
<feature type="domain" description="Exonuclease" evidence="1">
    <location>
        <begin position="2"/>
        <end position="199"/>
    </location>
</feature>
<evidence type="ECO:0000313" key="3">
    <source>
        <dbReference type="Proteomes" id="UP000095594"/>
    </source>
</evidence>
<organism evidence="2 3">
    <name type="scientific">Clostridium disporicum</name>
    <dbReference type="NCBI Taxonomy" id="84024"/>
    <lineage>
        <taxon>Bacteria</taxon>
        <taxon>Bacillati</taxon>
        <taxon>Bacillota</taxon>
        <taxon>Clostridia</taxon>
        <taxon>Eubacteriales</taxon>
        <taxon>Clostridiaceae</taxon>
        <taxon>Clostridium</taxon>
    </lineage>
</organism>
<dbReference type="GO" id="GO:0005829">
    <property type="term" value="C:cytosol"/>
    <property type="evidence" value="ECO:0007669"/>
    <property type="project" value="TreeGrafter"/>
</dbReference>
<dbReference type="CDD" id="cd06127">
    <property type="entry name" value="DEDDh"/>
    <property type="match status" value="1"/>
</dbReference>
<dbReference type="InterPro" id="IPR036397">
    <property type="entry name" value="RNaseH_sf"/>
</dbReference>
<accession>A0A174JPB0</accession>
<evidence type="ECO:0000259" key="1">
    <source>
        <dbReference type="SMART" id="SM00479"/>
    </source>
</evidence>
<protein>
    <submittedName>
        <fullName evidence="2">Exonuclease</fullName>
    </submittedName>
</protein>
<dbReference type="SMART" id="SM00479">
    <property type="entry name" value="EXOIII"/>
    <property type="match status" value="1"/>
</dbReference>
<dbReference type="Proteomes" id="UP000095594">
    <property type="component" value="Unassembled WGS sequence"/>
</dbReference>
<proteinExistence type="predicted"/>
<dbReference type="GO" id="GO:0008408">
    <property type="term" value="F:3'-5' exonuclease activity"/>
    <property type="evidence" value="ECO:0007669"/>
    <property type="project" value="TreeGrafter"/>
</dbReference>